<name>A0A523RZH1_UNCAE</name>
<sequence>MKNKRSGFTLIELMVAMMIAAIGILAISWILVLNQTSWRETSARLKLQRDAYYALLKIEHLLREASSAGEPRVSILDKGSALEIGQGKFFIDEGNNLIFQVGESNPELVIEGDSGTKFNVSRDEGVVKITLNLARGKLKDVITTSVMPRN</sequence>
<organism evidence="2 3">
    <name type="scientific">Aerophobetes bacterium</name>
    <dbReference type="NCBI Taxonomy" id="2030807"/>
    <lineage>
        <taxon>Bacteria</taxon>
        <taxon>Candidatus Aerophobota</taxon>
    </lineage>
</organism>
<dbReference type="PROSITE" id="PS00409">
    <property type="entry name" value="PROKAR_NTER_METHYL"/>
    <property type="match status" value="1"/>
</dbReference>
<dbReference type="NCBIfam" id="TIGR02532">
    <property type="entry name" value="IV_pilin_GFxxxE"/>
    <property type="match status" value="1"/>
</dbReference>
<dbReference type="Pfam" id="PF07963">
    <property type="entry name" value="N_methyl"/>
    <property type="match status" value="1"/>
</dbReference>
<dbReference type="EMBL" id="SOKJ01000185">
    <property type="protein sequence ID" value="TET11031.1"/>
    <property type="molecule type" value="Genomic_DNA"/>
</dbReference>
<proteinExistence type="predicted"/>
<protein>
    <submittedName>
        <fullName evidence="2">Prepilin-type N-terminal cleavage/methylation domain-containing protein</fullName>
    </submittedName>
</protein>
<evidence type="ECO:0000313" key="2">
    <source>
        <dbReference type="EMBL" id="TET11031.1"/>
    </source>
</evidence>
<keyword evidence="1" id="KW-0812">Transmembrane</keyword>
<evidence type="ECO:0000313" key="3">
    <source>
        <dbReference type="Proteomes" id="UP000316360"/>
    </source>
</evidence>
<dbReference type="Proteomes" id="UP000316360">
    <property type="component" value="Unassembled WGS sequence"/>
</dbReference>
<dbReference type="InterPro" id="IPR012902">
    <property type="entry name" value="N_methyl_site"/>
</dbReference>
<reference evidence="2 3" key="1">
    <citation type="submission" date="2019-03" db="EMBL/GenBank/DDBJ databases">
        <title>Metabolic potential of uncultured bacteria and archaea associated with petroleum seepage in deep-sea sediments.</title>
        <authorList>
            <person name="Dong X."/>
            <person name="Hubert C."/>
        </authorList>
    </citation>
    <scope>NUCLEOTIDE SEQUENCE [LARGE SCALE GENOMIC DNA]</scope>
    <source>
        <strain evidence="2">E44_bin7</strain>
    </source>
</reference>
<dbReference type="AlphaFoldDB" id="A0A523RZH1"/>
<comment type="caution">
    <text evidence="2">The sequence shown here is derived from an EMBL/GenBank/DDBJ whole genome shotgun (WGS) entry which is preliminary data.</text>
</comment>
<keyword evidence="1" id="KW-0472">Membrane</keyword>
<evidence type="ECO:0000256" key="1">
    <source>
        <dbReference type="SAM" id="Phobius"/>
    </source>
</evidence>
<gene>
    <name evidence="2" type="ORF">E3J84_03350</name>
</gene>
<keyword evidence="1" id="KW-1133">Transmembrane helix</keyword>
<accession>A0A523RZH1</accession>
<feature type="transmembrane region" description="Helical" evidence="1">
    <location>
        <begin position="7"/>
        <end position="32"/>
    </location>
</feature>